<dbReference type="SUPFAM" id="SSF46785">
    <property type="entry name" value="Winged helix' DNA-binding domain"/>
    <property type="match status" value="1"/>
</dbReference>
<dbReference type="Gene3D" id="1.10.10.10">
    <property type="entry name" value="Winged helix-like DNA-binding domain superfamily/Winged helix DNA-binding domain"/>
    <property type="match status" value="1"/>
</dbReference>
<dbReference type="InterPro" id="IPR036388">
    <property type="entry name" value="WH-like_DNA-bd_sf"/>
</dbReference>
<dbReference type="Pfam" id="PF00392">
    <property type="entry name" value="GntR"/>
    <property type="match status" value="1"/>
</dbReference>
<dbReference type="Proteomes" id="UP000189857">
    <property type="component" value="Unassembled WGS sequence"/>
</dbReference>
<evidence type="ECO:0000313" key="5">
    <source>
        <dbReference type="EMBL" id="SJZ58068.1"/>
    </source>
</evidence>
<dbReference type="PROSITE" id="PS50949">
    <property type="entry name" value="HTH_GNTR"/>
    <property type="match status" value="1"/>
</dbReference>
<gene>
    <name evidence="5" type="ORF">SAMN02745110_00930</name>
</gene>
<evidence type="ECO:0000259" key="4">
    <source>
        <dbReference type="PROSITE" id="PS50949"/>
    </source>
</evidence>
<accession>A0A1T4LU58</accession>
<dbReference type="CDD" id="cd07377">
    <property type="entry name" value="WHTH_GntR"/>
    <property type="match status" value="1"/>
</dbReference>
<proteinExistence type="predicted"/>
<feature type="domain" description="HTH gntR-type" evidence="4">
    <location>
        <begin position="31"/>
        <end position="99"/>
    </location>
</feature>
<evidence type="ECO:0000256" key="2">
    <source>
        <dbReference type="ARBA" id="ARBA00023125"/>
    </source>
</evidence>
<evidence type="ECO:0000256" key="3">
    <source>
        <dbReference type="ARBA" id="ARBA00023163"/>
    </source>
</evidence>
<dbReference type="EMBL" id="FUXA01000006">
    <property type="protein sequence ID" value="SJZ58068.1"/>
    <property type="molecule type" value="Genomic_DNA"/>
</dbReference>
<dbReference type="PANTHER" id="PTHR38445:SF9">
    <property type="entry name" value="HTH-TYPE TRANSCRIPTIONAL REPRESSOR YTRA"/>
    <property type="match status" value="1"/>
</dbReference>
<dbReference type="PANTHER" id="PTHR38445">
    <property type="entry name" value="HTH-TYPE TRANSCRIPTIONAL REPRESSOR YTRA"/>
    <property type="match status" value="1"/>
</dbReference>
<dbReference type="InterPro" id="IPR036390">
    <property type="entry name" value="WH_DNA-bd_sf"/>
</dbReference>
<keyword evidence="1" id="KW-0805">Transcription regulation</keyword>
<dbReference type="SMART" id="SM00345">
    <property type="entry name" value="HTH_GNTR"/>
    <property type="match status" value="1"/>
</dbReference>
<evidence type="ECO:0000256" key="1">
    <source>
        <dbReference type="ARBA" id="ARBA00023015"/>
    </source>
</evidence>
<dbReference type="GO" id="GO:0003700">
    <property type="term" value="F:DNA-binding transcription factor activity"/>
    <property type="evidence" value="ECO:0007669"/>
    <property type="project" value="InterPro"/>
</dbReference>
<evidence type="ECO:0000313" key="6">
    <source>
        <dbReference type="Proteomes" id="UP000189857"/>
    </source>
</evidence>
<protein>
    <submittedName>
        <fullName evidence="5">DNA-binding transcriptional regulator YhcF, GntR family</fullName>
    </submittedName>
</protein>
<keyword evidence="2 5" id="KW-0238">DNA-binding</keyword>
<keyword evidence="6" id="KW-1185">Reference proteome</keyword>
<reference evidence="5 6" key="1">
    <citation type="submission" date="2017-02" db="EMBL/GenBank/DDBJ databases">
        <authorList>
            <person name="Peterson S.W."/>
        </authorList>
    </citation>
    <scope>NUCLEOTIDE SEQUENCE [LARGE SCALE GENOMIC DNA]</scope>
    <source>
        <strain evidence="5 6">ATCC 17233</strain>
    </source>
</reference>
<dbReference type="GO" id="GO:0003677">
    <property type="term" value="F:DNA binding"/>
    <property type="evidence" value="ECO:0007669"/>
    <property type="project" value="UniProtKB-KW"/>
</dbReference>
<dbReference type="InterPro" id="IPR000524">
    <property type="entry name" value="Tscrpt_reg_HTH_GntR"/>
</dbReference>
<keyword evidence="3" id="KW-0804">Transcription</keyword>
<sequence>MASAVIQPYDNFKIYNMLPERRQYLEFKNNIPIYYQVVTDIKNMIVSGMIKPGDKLPSSRELALRYRINPNTAARVYSELEHEGITETQRGIGTFVKYDPYIVQKIGNDQVNRIVAEFIVSIRNMGYNNEEIKQMISNYLENEKR</sequence>
<dbReference type="AlphaFoldDB" id="A0A1T4LU58"/>
<organism evidence="5 6">
    <name type="scientific">Eubacterium ruminantium</name>
    <dbReference type="NCBI Taxonomy" id="42322"/>
    <lineage>
        <taxon>Bacteria</taxon>
        <taxon>Bacillati</taxon>
        <taxon>Bacillota</taxon>
        <taxon>Clostridia</taxon>
        <taxon>Eubacteriales</taxon>
        <taxon>Eubacteriaceae</taxon>
        <taxon>Eubacterium</taxon>
    </lineage>
</organism>
<name>A0A1T4LU58_9FIRM</name>